<dbReference type="Proteomes" id="UP001375743">
    <property type="component" value="Unassembled WGS sequence"/>
</dbReference>
<dbReference type="Pfam" id="PF10135">
    <property type="entry name" value="Rod-binding"/>
    <property type="match status" value="1"/>
</dbReference>
<reference evidence="3 4" key="1">
    <citation type="submission" date="2024-01" db="EMBL/GenBank/DDBJ databases">
        <title>Multi-omics insights into the function and evolution of sodium benzoate biodegradation pathways in Benzoatithermus flavus gen. nov., sp. nov. from hot spring.</title>
        <authorList>
            <person name="Hu C.-J."/>
            <person name="Li W.-J."/>
        </authorList>
    </citation>
    <scope>NUCLEOTIDE SEQUENCE [LARGE SCALE GENOMIC DNA]</scope>
    <source>
        <strain evidence="3 4">SYSU G07066</strain>
    </source>
</reference>
<protein>
    <submittedName>
        <fullName evidence="3">Rod-binding protein</fullName>
    </submittedName>
</protein>
<feature type="region of interest" description="Disordered" evidence="1">
    <location>
        <begin position="92"/>
        <end position="113"/>
    </location>
</feature>
<sequence length="113" mass="11769">MTDITKLPSPRPAAPQKPADPRIAAKARELEGVLLGQFVQLMFQGIHDGGTLGGGSAEGQWQDLLAQEYGKAIANNGGIGLAVQIERELQAATANGQPRLPATSQGSGTKHDD</sequence>
<comment type="caution">
    <text evidence="3">The sequence shown here is derived from an EMBL/GenBank/DDBJ whole genome shotgun (WGS) entry which is preliminary data.</text>
</comment>
<proteinExistence type="predicted"/>
<organism evidence="3 4">
    <name type="scientific">Benzoatithermus flavus</name>
    <dbReference type="NCBI Taxonomy" id="3108223"/>
    <lineage>
        <taxon>Bacteria</taxon>
        <taxon>Pseudomonadati</taxon>
        <taxon>Pseudomonadota</taxon>
        <taxon>Alphaproteobacteria</taxon>
        <taxon>Geminicoccales</taxon>
        <taxon>Geminicoccaceae</taxon>
        <taxon>Benzoatithermus</taxon>
    </lineage>
</organism>
<accession>A0ABU8XUX9</accession>
<evidence type="ECO:0000313" key="4">
    <source>
        <dbReference type="Proteomes" id="UP001375743"/>
    </source>
</evidence>
<keyword evidence="4" id="KW-1185">Reference proteome</keyword>
<dbReference type="RefSeq" id="WP_418160850.1">
    <property type="nucleotide sequence ID" value="NZ_JBBLZC010000020.1"/>
</dbReference>
<feature type="domain" description="Flagellar protein FlgJ N-terminal" evidence="2">
    <location>
        <begin position="42"/>
        <end position="87"/>
    </location>
</feature>
<name>A0ABU8XUX9_9PROT</name>
<gene>
    <name evidence="3" type="ORF">U1T56_17750</name>
</gene>
<evidence type="ECO:0000256" key="1">
    <source>
        <dbReference type="SAM" id="MobiDB-lite"/>
    </source>
</evidence>
<evidence type="ECO:0000259" key="2">
    <source>
        <dbReference type="Pfam" id="PF10135"/>
    </source>
</evidence>
<dbReference type="EMBL" id="JBBLZC010000020">
    <property type="protein sequence ID" value="MEK0085002.1"/>
    <property type="molecule type" value="Genomic_DNA"/>
</dbReference>
<feature type="region of interest" description="Disordered" evidence="1">
    <location>
        <begin position="1"/>
        <end position="22"/>
    </location>
</feature>
<dbReference type="InterPro" id="IPR019301">
    <property type="entry name" value="Flagellar_prot_FlgJ_N"/>
</dbReference>
<evidence type="ECO:0000313" key="3">
    <source>
        <dbReference type="EMBL" id="MEK0085002.1"/>
    </source>
</evidence>